<protein>
    <recommendedName>
        <fullName evidence="5">Phosphonate ABC transporter substrate-binding protein</fullName>
    </recommendedName>
</protein>
<dbReference type="Proteomes" id="UP000178797">
    <property type="component" value="Unassembled WGS sequence"/>
</dbReference>
<dbReference type="PANTHER" id="PTHR35841">
    <property type="entry name" value="PHOSPHONATES-BINDING PERIPLASMIC PROTEIN"/>
    <property type="match status" value="1"/>
</dbReference>
<dbReference type="SUPFAM" id="SSF53850">
    <property type="entry name" value="Periplasmic binding protein-like II"/>
    <property type="match status" value="1"/>
</dbReference>
<evidence type="ECO:0000313" key="3">
    <source>
        <dbReference type="EMBL" id="OGL47132.1"/>
    </source>
</evidence>
<reference evidence="3 4" key="1">
    <citation type="journal article" date="2016" name="Nat. Commun.">
        <title>Thousands of microbial genomes shed light on interconnected biogeochemical processes in an aquifer system.</title>
        <authorList>
            <person name="Anantharaman K."/>
            <person name="Brown C.T."/>
            <person name="Hug L.A."/>
            <person name="Sharon I."/>
            <person name="Castelle C.J."/>
            <person name="Probst A.J."/>
            <person name="Thomas B.C."/>
            <person name="Singh A."/>
            <person name="Wilkins M.J."/>
            <person name="Karaoz U."/>
            <person name="Brodie E.L."/>
            <person name="Williams K.H."/>
            <person name="Hubbard S.S."/>
            <person name="Banfield J.F."/>
        </authorList>
    </citation>
    <scope>NUCLEOTIDE SEQUENCE [LARGE SCALE GENOMIC DNA]</scope>
</reference>
<dbReference type="GO" id="GO:0043190">
    <property type="term" value="C:ATP-binding cassette (ABC) transporter complex"/>
    <property type="evidence" value="ECO:0007669"/>
    <property type="project" value="InterPro"/>
</dbReference>
<comment type="similarity">
    <text evidence="1">Belongs to the phosphate/phosphite/phosphonate binding protein family.</text>
</comment>
<dbReference type="NCBIfam" id="TIGR01098">
    <property type="entry name" value="3A0109s03R"/>
    <property type="match status" value="1"/>
</dbReference>
<evidence type="ECO:0008006" key="5">
    <source>
        <dbReference type="Google" id="ProtNLM"/>
    </source>
</evidence>
<dbReference type="EMBL" id="MGDE01000056">
    <property type="protein sequence ID" value="OGL47132.1"/>
    <property type="molecule type" value="Genomic_DNA"/>
</dbReference>
<dbReference type="InterPro" id="IPR005770">
    <property type="entry name" value="PhnD"/>
</dbReference>
<dbReference type="Gene3D" id="3.40.190.10">
    <property type="entry name" value="Periplasmic binding protein-like II"/>
    <property type="match status" value="2"/>
</dbReference>
<dbReference type="AlphaFoldDB" id="A0A1F7S009"/>
<dbReference type="Pfam" id="PF12974">
    <property type="entry name" value="Phosphonate-bd"/>
    <property type="match status" value="1"/>
</dbReference>
<evidence type="ECO:0000256" key="2">
    <source>
        <dbReference type="ARBA" id="ARBA00022729"/>
    </source>
</evidence>
<comment type="caution">
    <text evidence="3">The sequence shown here is derived from an EMBL/GenBank/DDBJ whole genome shotgun (WGS) entry which is preliminary data.</text>
</comment>
<accession>A0A1F7S009</accession>
<name>A0A1F7S009_9BACT</name>
<organism evidence="3 4">
    <name type="scientific">Candidatus Schekmanbacteria bacterium RBG_16_38_10</name>
    <dbReference type="NCBI Taxonomy" id="1817879"/>
    <lineage>
        <taxon>Bacteria</taxon>
        <taxon>Candidatus Schekmaniibacteriota</taxon>
    </lineage>
</organism>
<evidence type="ECO:0000313" key="4">
    <source>
        <dbReference type="Proteomes" id="UP000178797"/>
    </source>
</evidence>
<gene>
    <name evidence="3" type="ORF">A2W05_01430</name>
</gene>
<dbReference type="GO" id="GO:0055085">
    <property type="term" value="P:transmembrane transport"/>
    <property type="evidence" value="ECO:0007669"/>
    <property type="project" value="InterPro"/>
</dbReference>
<proteinExistence type="inferred from homology"/>
<keyword evidence="2" id="KW-0732">Signal</keyword>
<sequence length="306" mass="34389">MPALIFLCFFFLISWGCTQKETPKKVSLYNKTVENAMGRARNEEDTLRFGFDLRLDPKDDVRIYNSFLEYIEKATGKDLSIKFTEKYEDTVENLGKGITHFAAVGSLSYVVGKEKYGDRIKYLVSGVNDEGEPRYEAVIFTRPGSNIQTVNDLKGKSFAFGPKMSTQGYLIPRKMLEDAGITLKDLSYYIHTDSHINTVSSVLNGECDAGGIQDVLARRLEIEGKIKVLKISDSYPSSLIAYNSTVDSKTVEAVRSALLAFEPTGRHKNMLVDWDKTEMPLGFISVNESEFYKVAVLARKYGLLTK</sequence>
<evidence type="ECO:0000256" key="1">
    <source>
        <dbReference type="ARBA" id="ARBA00007162"/>
    </source>
</evidence>
<dbReference type="PANTHER" id="PTHR35841:SF1">
    <property type="entry name" value="PHOSPHONATES-BINDING PERIPLASMIC PROTEIN"/>
    <property type="match status" value="1"/>
</dbReference>